<gene>
    <name evidence="1" type="ORF">CR152_01875</name>
</gene>
<name>A0A2D2DEI9_9BURK</name>
<accession>A0A2D2DEI9</accession>
<reference evidence="1" key="1">
    <citation type="submission" date="2017-10" db="EMBL/GenBank/DDBJ databases">
        <title>Massilia psychrophilum sp. nov., a novel purple-pigmented bacterium isolated from Tianshan glacier, Xinjiang Municipality, China.</title>
        <authorList>
            <person name="Wang H."/>
        </authorList>
    </citation>
    <scope>NUCLEOTIDE SEQUENCE [LARGE SCALE GENOMIC DNA]</scope>
    <source>
        <strain evidence="1">B2</strain>
    </source>
</reference>
<protein>
    <submittedName>
        <fullName evidence="1">Uncharacterized protein</fullName>
    </submittedName>
</protein>
<evidence type="ECO:0000313" key="1">
    <source>
        <dbReference type="EMBL" id="ATQ73395.1"/>
    </source>
</evidence>
<keyword evidence="2" id="KW-1185">Reference proteome</keyword>
<proteinExistence type="predicted"/>
<evidence type="ECO:0000313" key="2">
    <source>
        <dbReference type="Proteomes" id="UP000229897"/>
    </source>
</evidence>
<dbReference type="EMBL" id="CP024608">
    <property type="protein sequence ID" value="ATQ73395.1"/>
    <property type="molecule type" value="Genomic_DNA"/>
</dbReference>
<dbReference type="Proteomes" id="UP000229897">
    <property type="component" value="Chromosome"/>
</dbReference>
<dbReference type="AlphaFoldDB" id="A0A2D2DEI9"/>
<sequence>MWQVILFNCNDADELDGLLRGLSSIAAFRDGSAFYFYSHLPGQPEFDVDCELITGGLITTRKGAYHLFFGHLIDALTSKFGKLELFKDGELPVFQH</sequence>
<dbReference type="RefSeq" id="WP_099873283.1">
    <property type="nucleotide sequence ID" value="NZ_CP024608.1"/>
</dbReference>
<organism evidence="1 2">
    <name type="scientific">Massilia violaceinigra</name>
    <dbReference type="NCBI Taxonomy" id="2045208"/>
    <lineage>
        <taxon>Bacteria</taxon>
        <taxon>Pseudomonadati</taxon>
        <taxon>Pseudomonadota</taxon>
        <taxon>Betaproteobacteria</taxon>
        <taxon>Burkholderiales</taxon>
        <taxon>Oxalobacteraceae</taxon>
        <taxon>Telluria group</taxon>
        <taxon>Massilia</taxon>
    </lineage>
</organism>
<dbReference type="KEGG" id="mass:CR152_01875"/>